<keyword evidence="6" id="KW-0560">Oxidoreductase</keyword>
<dbReference type="Gene3D" id="1.10.630.10">
    <property type="entry name" value="Cytochrome P450"/>
    <property type="match status" value="1"/>
</dbReference>
<evidence type="ECO:0000256" key="9">
    <source>
        <dbReference type="ARBA" id="ARBA00023136"/>
    </source>
</evidence>
<keyword evidence="11" id="KW-1185">Reference proteome</keyword>
<dbReference type="PANTHER" id="PTHR47943">
    <property type="entry name" value="CYTOCHROME P450 93A3-LIKE"/>
    <property type="match status" value="1"/>
</dbReference>
<reference evidence="10 11" key="1">
    <citation type="journal article" date="2024" name="G3 (Bethesda)">
        <title>Genome assembly of Hibiscus sabdariffa L. provides insights into metabolisms of medicinal natural products.</title>
        <authorList>
            <person name="Kim T."/>
        </authorList>
    </citation>
    <scope>NUCLEOTIDE SEQUENCE [LARGE SCALE GENOMIC DNA]</scope>
    <source>
        <strain evidence="10">TK-2024</strain>
        <tissue evidence="10">Old leaves</tissue>
    </source>
</reference>
<proteinExistence type="inferred from homology"/>
<dbReference type="EMBL" id="JBBPBN010000002">
    <property type="protein sequence ID" value="KAK9045283.1"/>
    <property type="molecule type" value="Genomic_DNA"/>
</dbReference>
<accession>A0ABR2U6C2</accession>
<evidence type="ECO:0000256" key="5">
    <source>
        <dbReference type="ARBA" id="ARBA00022723"/>
    </source>
</evidence>
<comment type="caution">
    <text evidence="10">The sequence shown here is derived from an EMBL/GenBank/DDBJ whole genome shotgun (WGS) entry which is preliminary data.</text>
</comment>
<evidence type="ECO:0000256" key="1">
    <source>
        <dbReference type="ARBA" id="ARBA00001971"/>
    </source>
</evidence>
<evidence type="ECO:0000256" key="4">
    <source>
        <dbReference type="ARBA" id="ARBA00022617"/>
    </source>
</evidence>
<evidence type="ECO:0000256" key="6">
    <source>
        <dbReference type="ARBA" id="ARBA00023002"/>
    </source>
</evidence>
<dbReference type="InterPro" id="IPR036396">
    <property type="entry name" value="Cyt_P450_sf"/>
</dbReference>
<keyword evidence="4" id="KW-0349">Heme</keyword>
<keyword evidence="9" id="KW-0472">Membrane</keyword>
<evidence type="ECO:0000256" key="2">
    <source>
        <dbReference type="ARBA" id="ARBA00004370"/>
    </source>
</evidence>
<evidence type="ECO:0000313" key="10">
    <source>
        <dbReference type="EMBL" id="KAK9045283.1"/>
    </source>
</evidence>
<comment type="subcellular location">
    <subcellularLocation>
        <location evidence="2">Membrane</location>
    </subcellularLocation>
</comment>
<dbReference type="PANTHER" id="PTHR47943:SF9">
    <property type="entry name" value="CYTOCHROME P450"/>
    <property type="match status" value="1"/>
</dbReference>
<dbReference type="SUPFAM" id="SSF48264">
    <property type="entry name" value="Cytochrome P450"/>
    <property type="match status" value="1"/>
</dbReference>
<evidence type="ECO:0008006" key="12">
    <source>
        <dbReference type="Google" id="ProtNLM"/>
    </source>
</evidence>
<evidence type="ECO:0000256" key="7">
    <source>
        <dbReference type="ARBA" id="ARBA00023004"/>
    </source>
</evidence>
<keyword evidence="5" id="KW-0479">Metal-binding</keyword>
<evidence type="ECO:0000256" key="3">
    <source>
        <dbReference type="ARBA" id="ARBA00010617"/>
    </source>
</evidence>
<dbReference type="InterPro" id="IPR002401">
    <property type="entry name" value="Cyt_P450_E_grp-I"/>
</dbReference>
<keyword evidence="8" id="KW-0503">Monooxygenase</keyword>
<comment type="cofactor">
    <cofactor evidence="1">
        <name>heme</name>
        <dbReference type="ChEBI" id="CHEBI:30413"/>
    </cofactor>
</comment>
<evidence type="ECO:0000313" key="11">
    <source>
        <dbReference type="Proteomes" id="UP001396334"/>
    </source>
</evidence>
<dbReference type="InterPro" id="IPR001128">
    <property type="entry name" value="Cyt_P450"/>
</dbReference>
<name>A0ABR2U6C2_9ROSI</name>
<dbReference type="Proteomes" id="UP001396334">
    <property type="component" value="Unassembled WGS sequence"/>
</dbReference>
<protein>
    <recommendedName>
        <fullName evidence="12">Cytochrome P450</fullName>
    </recommendedName>
</protein>
<evidence type="ECO:0000256" key="8">
    <source>
        <dbReference type="ARBA" id="ARBA00023033"/>
    </source>
</evidence>
<keyword evidence="7" id="KW-0408">Iron</keyword>
<dbReference type="Pfam" id="PF00067">
    <property type="entry name" value="p450"/>
    <property type="match status" value="1"/>
</dbReference>
<sequence>MILARKDCRLGIGGRLKRASELLDRVLEKIIDEHVQGIDPKGQNPRRDFVDVMVSMLNQPMNPRDEDEAYIIQRQNIKAIILDMIAASFESTSVAIVWAFSEIFRHPRVMVRLQQELEAVVGRNRLVEESDLPKLTYLDMVVKESLRLHPASAFLTPHESVEDIVVNGYFVPKNSRILVNIWSMGRNPNMVGKC</sequence>
<organism evidence="10 11">
    <name type="scientific">Hibiscus sabdariffa</name>
    <name type="common">roselle</name>
    <dbReference type="NCBI Taxonomy" id="183260"/>
    <lineage>
        <taxon>Eukaryota</taxon>
        <taxon>Viridiplantae</taxon>
        <taxon>Streptophyta</taxon>
        <taxon>Embryophyta</taxon>
        <taxon>Tracheophyta</taxon>
        <taxon>Spermatophyta</taxon>
        <taxon>Magnoliopsida</taxon>
        <taxon>eudicotyledons</taxon>
        <taxon>Gunneridae</taxon>
        <taxon>Pentapetalae</taxon>
        <taxon>rosids</taxon>
        <taxon>malvids</taxon>
        <taxon>Malvales</taxon>
        <taxon>Malvaceae</taxon>
        <taxon>Malvoideae</taxon>
        <taxon>Hibiscus</taxon>
    </lineage>
</organism>
<gene>
    <name evidence="10" type="ORF">V6N11_059170</name>
</gene>
<dbReference type="PRINTS" id="PR00463">
    <property type="entry name" value="EP450I"/>
</dbReference>
<comment type="similarity">
    <text evidence="3">Belongs to the cytochrome P450 family.</text>
</comment>